<dbReference type="PANTHER" id="PTHR10159:SF511">
    <property type="entry name" value="DUAL SPECIFICITY PROTEIN PHOSPHATASE 1"/>
    <property type="match status" value="1"/>
</dbReference>
<dbReference type="InterPro" id="IPR016130">
    <property type="entry name" value="Tyr_Pase_AS"/>
</dbReference>
<dbReference type="GeneID" id="36620910"/>
<dbReference type="GO" id="GO:0008330">
    <property type="term" value="F:protein tyrosine/threonine phosphatase activity"/>
    <property type="evidence" value="ECO:0007669"/>
    <property type="project" value="TreeGrafter"/>
</dbReference>
<dbReference type="GO" id="GO:0017017">
    <property type="term" value="F:MAP kinase tyrosine/serine/threonine phosphatase activity"/>
    <property type="evidence" value="ECO:0007669"/>
    <property type="project" value="TreeGrafter"/>
</dbReference>
<feature type="domain" description="Tyrosine-protein phosphatase" evidence="5">
    <location>
        <begin position="8"/>
        <end position="153"/>
    </location>
</feature>
<dbReference type="InterPro" id="IPR000387">
    <property type="entry name" value="Tyr_Pase_dom"/>
</dbReference>
<dbReference type="PROSITE" id="PS50054">
    <property type="entry name" value="TYR_PHOSPHATASE_DUAL"/>
    <property type="match status" value="1"/>
</dbReference>
<dbReference type="InterPro" id="IPR000340">
    <property type="entry name" value="Dual-sp_phosphatase_cat-dom"/>
</dbReference>
<dbReference type="Pfam" id="PF00782">
    <property type="entry name" value="DSPc"/>
    <property type="match status" value="1"/>
</dbReference>
<dbReference type="EMBL" id="KZ679698">
    <property type="protein sequence ID" value="PTB48571.1"/>
    <property type="molecule type" value="Genomic_DNA"/>
</dbReference>
<dbReference type="SUPFAM" id="SSF52799">
    <property type="entry name" value="(Phosphotyrosine protein) phosphatases II"/>
    <property type="match status" value="1"/>
</dbReference>
<dbReference type="STRING" id="983964.A0A2T3ZUS9"/>
<organism evidence="7 8">
    <name type="scientific">Trichoderma harzianum CBS 226.95</name>
    <dbReference type="NCBI Taxonomy" id="983964"/>
    <lineage>
        <taxon>Eukaryota</taxon>
        <taxon>Fungi</taxon>
        <taxon>Dikarya</taxon>
        <taxon>Ascomycota</taxon>
        <taxon>Pezizomycotina</taxon>
        <taxon>Sordariomycetes</taxon>
        <taxon>Hypocreomycetidae</taxon>
        <taxon>Hypocreales</taxon>
        <taxon>Hypocreaceae</taxon>
        <taxon>Trichoderma</taxon>
    </lineage>
</organism>
<evidence type="ECO:0000256" key="3">
    <source>
        <dbReference type="ARBA" id="ARBA00022801"/>
    </source>
</evidence>
<dbReference type="RefSeq" id="XP_024768248.1">
    <property type="nucleotide sequence ID" value="XM_024912351.1"/>
</dbReference>
<accession>A0A2T3ZUS9</accession>
<evidence type="ECO:0000256" key="1">
    <source>
        <dbReference type="ARBA" id="ARBA00008601"/>
    </source>
</evidence>
<dbReference type="CDD" id="cd14498">
    <property type="entry name" value="DSP"/>
    <property type="match status" value="1"/>
</dbReference>
<protein>
    <recommendedName>
        <fullName evidence="2">protein-tyrosine-phosphatase</fullName>
        <ecNumber evidence="2">3.1.3.48</ecNumber>
    </recommendedName>
</protein>
<proteinExistence type="inferred from homology"/>
<dbReference type="PROSITE" id="PS50056">
    <property type="entry name" value="TYR_PHOSPHATASE_2"/>
    <property type="match status" value="1"/>
</dbReference>
<dbReference type="InterPro" id="IPR020422">
    <property type="entry name" value="TYR_PHOSPHATASE_DUAL_dom"/>
</dbReference>
<keyword evidence="8" id="KW-1185">Reference proteome</keyword>
<feature type="domain" description="Tyrosine specific protein phosphatases" evidence="6">
    <location>
        <begin position="77"/>
        <end position="132"/>
    </location>
</feature>
<name>A0A2T3ZUS9_TRIHA</name>
<dbReference type="Proteomes" id="UP000241690">
    <property type="component" value="Unassembled WGS sequence"/>
</dbReference>
<reference evidence="7 8" key="1">
    <citation type="submission" date="2016-07" db="EMBL/GenBank/DDBJ databases">
        <title>Multiple horizontal gene transfer events from other fungi enriched the ability of initially mycotrophic Trichoderma (Ascomycota) to feed on dead plant biomass.</title>
        <authorList>
            <consortium name="DOE Joint Genome Institute"/>
            <person name="Aerts A."/>
            <person name="Atanasova L."/>
            <person name="Chenthamara K."/>
            <person name="Zhang J."/>
            <person name="Grujic M."/>
            <person name="Henrissat B."/>
            <person name="Kuo A."/>
            <person name="Salamov A."/>
            <person name="Lipzen A."/>
            <person name="Labutti K."/>
            <person name="Barry K."/>
            <person name="Miao Y."/>
            <person name="Rahimi M.J."/>
            <person name="Shen Q."/>
            <person name="Grigoriev I.V."/>
            <person name="Kubicek C.P."/>
            <person name="Druzhinina I.S."/>
        </authorList>
    </citation>
    <scope>NUCLEOTIDE SEQUENCE [LARGE SCALE GENOMIC DNA]</scope>
    <source>
        <strain evidence="7 8">CBS 226.95</strain>
    </source>
</reference>
<dbReference type="GO" id="GO:0033550">
    <property type="term" value="F:MAP kinase tyrosine phosphatase activity"/>
    <property type="evidence" value="ECO:0007669"/>
    <property type="project" value="TreeGrafter"/>
</dbReference>
<keyword evidence="4" id="KW-0904">Protein phosphatase</keyword>
<comment type="similarity">
    <text evidence="1">Belongs to the protein-tyrosine phosphatase family. Non-receptor class dual specificity subfamily.</text>
</comment>
<dbReference type="PANTHER" id="PTHR10159">
    <property type="entry name" value="DUAL SPECIFICITY PROTEIN PHOSPHATASE"/>
    <property type="match status" value="1"/>
</dbReference>
<dbReference type="GO" id="GO:0005737">
    <property type="term" value="C:cytoplasm"/>
    <property type="evidence" value="ECO:0007669"/>
    <property type="project" value="TreeGrafter"/>
</dbReference>
<dbReference type="Gene3D" id="3.90.190.10">
    <property type="entry name" value="Protein tyrosine phosphatase superfamily"/>
    <property type="match status" value="1"/>
</dbReference>
<evidence type="ECO:0000256" key="4">
    <source>
        <dbReference type="ARBA" id="ARBA00022912"/>
    </source>
</evidence>
<gene>
    <name evidence="7" type="ORF">M431DRAFT_127979</name>
</gene>
<dbReference type="EC" id="3.1.3.48" evidence="2"/>
<evidence type="ECO:0000313" key="7">
    <source>
        <dbReference type="EMBL" id="PTB48571.1"/>
    </source>
</evidence>
<dbReference type="PROSITE" id="PS00383">
    <property type="entry name" value="TYR_PHOSPHATASE_1"/>
    <property type="match status" value="1"/>
</dbReference>
<dbReference type="GO" id="GO:0043409">
    <property type="term" value="P:negative regulation of MAPK cascade"/>
    <property type="evidence" value="ECO:0007669"/>
    <property type="project" value="TreeGrafter"/>
</dbReference>
<sequence length="182" mass="19431">MGKREKHNSTSLVFPPSIFIGPVSAASSVQLLQTNSISHVLSIGASPSSKVPGVVYDRVSITDSPSSSIAKICDTACDIIETALQSNNGTGRILVHCSAGISRSPAVVTAYLMKHQNMSLRVALGQIVRARPQASPNPGFLRELRDLELQLRGASSLDIDELPKREKERLALFPVDDSGAAR</sequence>
<evidence type="ECO:0000259" key="6">
    <source>
        <dbReference type="PROSITE" id="PS50056"/>
    </source>
</evidence>
<evidence type="ECO:0000259" key="5">
    <source>
        <dbReference type="PROSITE" id="PS50054"/>
    </source>
</evidence>
<keyword evidence="3" id="KW-0378">Hydrolase</keyword>
<dbReference type="SMART" id="SM00195">
    <property type="entry name" value="DSPc"/>
    <property type="match status" value="1"/>
</dbReference>
<dbReference type="InterPro" id="IPR029021">
    <property type="entry name" value="Prot-tyrosine_phosphatase-like"/>
</dbReference>
<evidence type="ECO:0000313" key="8">
    <source>
        <dbReference type="Proteomes" id="UP000241690"/>
    </source>
</evidence>
<evidence type="ECO:0000256" key="2">
    <source>
        <dbReference type="ARBA" id="ARBA00013064"/>
    </source>
</evidence>
<dbReference type="AlphaFoldDB" id="A0A2T3ZUS9"/>